<dbReference type="AlphaFoldDB" id="A0A6A4HUF2"/>
<dbReference type="EMBL" id="ML769455">
    <property type="protein sequence ID" value="KAE9400577.1"/>
    <property type="molecule type" value="Genomic_DNA"/>
</dbReference>
<dbReference type="InterPro" id="IPR032675">
    <property type="entry name" value="LRR_dom_sf"/>
</dbReference>
<accession>A0A6A4HUF2</accession>
<dbReference type="Proteomes" id="UP000799118">
    <property type="component" value="Unassembled WGS sequence"/>
</dbReference>
<name>A0A6A4HUF2_9AGAR</name>
<evidence type="ECO:0000259" key="2">
    <source>
        <dbReference type="Pfam" id="PF12937"/>
    </source>
</evidence>
<dbReference type="Pfam" id="PF12937">
    <property type="entry name" value="F-box-like"/>
    <property type="match status" value="1"/>
</dbReference>
<dbReference type="InterPro" id="IPR001810">
    <property type="entry name" value="F-box_dom"/>
</dbReference>
<reference evidence="3" key="1">
    <citation type="journal article" date="2019" name="Environ. Microbiol.">
        <title>Fungal ecological strategies reflected in gene transcription - a case study of two litter decomposers.</title>
        <authorList>
            <person name="Barbi F."/>
            <person name="Kohler A."/>
            <person name="Barry K."/>
            <person name="Baskaran P."/>
            <person name="Daum C."/>
            <person name="Fauchery L."/>
            <person name="Ihrmark K."/>
            <person name="Kuo A."/>
            <person name="LaButti K."/>
            <person name="Lipzen A."/>
            <person name="Morin E."/>
            <person name="Grigoriev I.V."/>
            <person name="Henrissat B."/>
            <person name="Lindahl B."/>
            <person name="Martin F."/>
        </authorList>
    </citation>
    <scope>NUCLEOTIDE SEQUENCE</scope>
    <source>
        <strain evidence="3">JB14</strain>
    </source>
</reference>
<proteinExistence type="predicted"/>
<evidence type="ECO:0000313" key="3">
    <source>
        <dbReference type="EMBL" id="KAE9400577.1"/>
    </source>
</evidence>
<dbReference type="Gene3D" id="3.80.10.10">
    <property type="entry name" value="Ribonuclease Inhibitor"/>
    <property type="match status" value="1"/>
</dbReference>
<evidence type="ECO:0000256" key="1">
    <source>
        <dbReference type="SAM" id="MobiDB-lite"/>
    </source>
</evidence>
<feature type="region of interest" description="Disordered" evidence="1">
    <location>
        <begin position="487"/>
        <end position="507"/>
    </location>
</feature>
<feature type="domain" description="F-box" evidence="2">
    <location>
        <begin position="101"/>
        <end position="161"/>
    </location>
</feature>
<protein>
    <recommendedName>
        <fullName evidence="2">F-box domain-containing protein</fullName>
    </recommendedName>
</protein>
<organism evidence="3 4">
    <name type="scientific">Gymnopus androsaceus JB14</name>
    <dbReference type="NCBI Taxonomy" id="1447944"/>
    <lineage>
        <taxon>Eukaryota</taxon>
        <taxon>Fungi</taxon>
        <taxon>Dikarya</taxon>
        <taxon>Basidiomycota</taxon>
        <taxon>Agaricomycotina</taxon>
        <taxon>Agaricomycetes</taxon>
        <taxon>Agaricomycetidae</taxon>
        <taxon>Agaricales</taxon>
        <taxon>Marasmiineae</taxon>
        <taxon>Omphalotaceae</taxon>
        <taxon>Gymnopus</taxon>
    </lineage>
</organism>
<dbReference type="OrthoDB" id="2269034at2759"/>
<sequence length="631" mass="71344">MAQRSPTETLPNQISTPTHLCTQCGHSLKLASSLDRLQRNSDEIMSIVRSGRPPNSDLERSVLAEQLQDTQADIDHCQIELDRLRELLSSRIRSITSPIRMLPCEILVEIFSYLCTARSANHYTTQIHSMNISIPSMVLRQVCISWYNLINGTPALWSTFDIYNGSSNRENTILGILRFFLRKSCSHPLDFIYYHQYAGSSKIIPLINTAAVSDRWRRVEFFGVGSQLARTLFQQNSENDDEVVTPQARCFPELVSLRLQSYEYDISFPLPSCPKVKSLTLQMLHLYRHPSSSCWTTVRMLDLENLTSPNIHHILESCPNAEEVSLRWILKTPESSSQHWPHLVCTRLGKLKLAFDYEKLGAIEPLTVLLDSLTAPALTHLVIYSEDDHLSADEEPFSSVIGSICSMLGRSFINTSIGKNVQIPQGGFNSKSAGVTHLSLDSITPSLLDLHRLLAALPSVTHFDYVEAHRDQWSTADRVVKCLIAPHTRSSSDGSDDDGSFGNNNVLKEESERDYGYRYESKADEGHAEGKHASQGCLLPNLQSLTLKIRPLNDSVIQLIRSRWKPSLPQEIQGGQENELIIHTEPCVCLKNVEIRVQACRFPKFRTSAIQELKRRCQRFSNDIRFEIKQG</sequence>
<evidence type="ECO:0000313" key="4">
    <source>
        <dbReference type="Proteomes" id="UP000799118"/>
    </source>
</evidence>
<keyword evidence="4" id="KW-1185">Reference proteome</keyword>
<gene>
    <name evidence="3" type="ORF">BT96DRAFT_1018774</name>
</gene>